<dbReference type="EMBL" id="SJCY01000009">
    <property type="protein sequence ID" value="TDG35499.1"/>
    <property type="molecule type" value="Genomic_DNA"/>
</dbReference>
<keyword evidence="3" id="KW-1185">Reference proteome</keyword>
<evidence type="ECO:0000256" key="1">
    <source>
        <dbReference type="SAM" id="SignalP"/>
    </source>
</evidence>
<dbReference type="OrthoDB" id="5522116at2"/>
<sequence length="152" mass="16570">MKKIFTILSLVLVCLLFTACKKNSLKNLTNIGYGTSFGKCIGYCKTNLEVTSAQLSFSKSSNDGRLPKKDCQKTFTASEFEALKALFNDAKITSLPAVIGCPDCADGGAEWISVVIDGKEYKVTFEYGNAPDELKAAVLKLRTLKDGFKDCE</sequence>
<reference evidence="2 3" key="1">
    <citation type="submission" date="2019-02" db="EMBL/GenBank/DDBJ databases">
        <title>Pedobacter sp. nov., a novel speices isolated from soil of pinguins habitat in Antarcitica.</title>
        <authorList>
            <person name="He R.-H."/>
        </authorList>
    </citation>
    <scope>NUCLEOTIDE SEQUENCE [LARGE SCALE GENOMIC DNA]</scope>
    <source>
        <strain evidence="2 3">E01020</strain>
    </source>
</reference>
<feature type="chain" id="PRO_5020424449" description="Lipoprotein" evidence="1">
    <location>
        <begin position="22"/>
        <end position="152"/>
    </location>
</feature>
<feature type="signal peptide" evidence="1">
    <location>
        <begin position="1"/>
        <end position="21"/>
    </location>
</feature>
<dbReference type="RefSeq" id="WP_133263115.1">
    <property type="nucleotide sequence ID" value="NZ_SJCY01000009.1"/>
</dbReference>
<dbReference type="AlphaFoldDB" id="A0A4R5MK85"/>
<organism evidence="2 3">
    <name type="scientific">Pedobacter changchengzhani</name>
    <dbReference type="NCBI Taxonomy" id="2529274"/>
    <lineage>
        <taxon>Bacteria</taxon>
        <taxon>Pseudomonadati</taxon>
        <taxon>Bacteroidota</taxon>
        <taxon>Sphingobacteriia</taxon>
        <taxon>Sphingobacteriales</taxon>
        <taxon>Sphingobacteriaceae</taxon>
        <taxon>Pedobacter</taxon>
    </lineage>
</organism>
<evidence type="ECO:0000313" key="3">
    <source>
        <dbReference type="Proteomes" id="UP000295668"/>
    </source>
</evidence>
<gene>
    <name evidence="2" type="ORF">EZJ43_12805</name>
</gene>
<protein>
    <recommendedName>
        <fullName evidence="4">Lipoprotein</fullName>
    </recommendedName>
</protein>
<evidence type="ECO:0000313" key="2">
    <source>
        <dbReference type="EMBL" id="TDG35499.1"/>
    </source>
</evidence>
<dbReference type="PROSITE" id="PS51257">
    <property type="entry name" value="PROKAR_LIPOPROTEIN"/>
    <property type="match status" value="1"/>
</dbReference>
<comment type="caution">
    <text evidence="2">The sequence shown here is derived from an EMBL/GenBank/DDBJ whole genome shotgun (WGS) entry which is preliminary data.</text>
</comment>
<keyword evidence="1" id="KW-0732">Signal</keyword>
<evidence type="ECO:0008006" key="4">
    <source>
        <dbReference type="Google" id="ProtNLM"/>
    </source>
</evidence>
<accession>A0A4R5MK85</accession>
<proteinExistence type="predicted"/>
<dbReference type="Proteomes" id="UP000295668">
    <property type="component" value="Unassembled WGS sequence"/>
</dbReference>
<name>A0A4R5MK85_9SPHI</name>